<feature type="compositionally biased region" description="Polar residues" evidence="2">
    <location>
        <begin position="32"/>
        <end position="52"/>
    </location>
</feature>
<dbReference type="AlphaFoldDB" id="A0A8H7BEE6"/>
<feature type="coiled-coil region" evidence="1">
    <location>
        <begin position="118"/>
        <end position="233"/>
    </location>
</feature>
<accession>A0A8H7BEE6</accession>
<protein>
    <submittedName>
        <fullName evidence="3">Uncharacterized protein</fullName>
    </submittedName>
</protein>
<dbReference type="RefSeq" id="XP_038788016.1">
    <property type="nucleotide sequence ID" value="XM_038929744.1"/>
</dbReference>
<evidence type="ECO:0000256" key="2">
    <source>
        <dbReference type="SAM" id="MobiDB-lite"/>
    </source>
</evidence>
<feature type="compositionally biased region" description="Polar residues" evidence="2">
    <location>
        <begin position="14"/>
        <end position="23"/>
    </location>
</feature>
<organism evidence="3 4">
    <name type="scientific">Alternaria burnsii</name>
    <dbReference type="NCBI Taxonomy" id="1187904"/>
    <lineage>
        <taxon>Eukaryota</taxon>
        <taxon>Fungi</taxon>
        <taxon>Dikarya</taxon>
        <taxon>Ascomycota</taxon>
        <taxon>Pezizomycotina</taxon>
        <taxon>Dothideomycetes</taxon>
        <taxon>Pleosporomycetidae</taxon>
        <taxon>Pleosporales</taxon>
        <taxon>Pleosporineae</taxon>
        <taxon>Pleosporaceae</taxon>
        <taxon>Alternaria</taxon>
        <taxon>Alternaria sect. Alternaria</taxon>
    </lineage>
</organism>
<comment type="caution">
    <text evidence="3">The sequence shown here is derived from an EMBL/GenBank/DDBJ whole genome shotgun (WGS) entry which is preliminary data.</text>
</comment>
<evidence type="ECO:0000256" key="1">
    <source>
        <dbReference type="SAM" id="Coils"/>
    </source>
</evidence>
<dbReference type="EMBL" id="JAAABM010000005">
    <property type="protein sequence ID" value="KAF7677838.1"/>
    <property type="molecule type" value="Genomic_DNA"/>
</dbReference>
<evidence type="ECO:0000313" key="3">
    <source>
        <dbReference type="EMBL" id="KAF7677838.1"/>
    </source>
</evidence>
<sequence length="334" mass="37216">MRRARDYLEGYEEQSLSSRQHSTPHGYDEFSSPRTTSYGGNSSQNTTLSSGPTHPPPQSPMQVAQPASSIILPSPASLKFPSSQSLPPVSPPTTSQTSIQNADLQDLQHQVSVKTFEFQTLQREYDALLQNLERQKTKCATFEKKLEVSGIEISSLKEEKERLLAQILTVEGQIEELQQSRDEARRQLVANGAQYVRIMDMANRLQSQSAEAKKIWELEKAGLEQRIRLLEEAMVAGTPKPTPTVVAEQQPGINSVPSSVDSTDTINTPMPSQIEIINVLRSEISRLRFRTHTLESTVQNMRRESFSIQTAARKILDSGDKIGNIAKEVVGENE</sequence>
<feature type="region of interest" description="Disordered" evidence="2">
    <location>
        <begin position="1"/>
        <end position="99"/>
    </location>
</feature>
<name>A0A8H7BEE6_9PLEO</name>
<reference evidence="3" key="1">
    <citation type="submission" date="2020-01" db="EMBL/GenBank/DDBJ databases">
        <authorList>
            <person name="Feng Z.H.Z."/>
        </authorList>
    </citation>
    <scope>NUCLEOTIDE SEQUENCE</scope>
    <source>
        <strain evidence="3">CBS107.38</strain>
    </source>
</reference>
<keyword evidence="4" id="KW-1185">Reference proteome</keyword>
<evidence type="ECO:0000313" key="4">
    <source>
        <dbReference type="Proteomes" id="UP000596902"/>
    </source>
</evidence>
<dbReference type="Proteomes" id="UP000596902">
    <property type="component" value="Unassembled WGS sequence"/>
</dbReference>
<gene>
    <name evidence="3" type="ORF">GT037_004697</name>
</gene>
<proteinExistence type="predicted"/>
<dbReference type="GeneID" id="62202922"/>
<feature type="compositionally biased region" description="Low complexity" evidence="2">
    <location>
        <begin position="66"/>
        <end position="99"/>
    </location>
</feature>
<keyword evidence="1" id="KW-0175">Coiled coil</keyword>
<dbReference type="Gene3D" id="1.10.287.1490">
    <property type="match status" value="1"/>
</dbReference>
<reference evidence="3" key="2">
    <citation type="submission" date="2020-08" db="EMBL/GenBank/DDBJ databases">
        <title>Draft Genome Sequence of Cumin Blight Pathogen Alternaria burnsii.</title>
        <authorList>
            <person name="Feng Z."/>
        </authorList>
    </citation>
    <scope>NUCLEOTIDE SEQUENCE</scope>
    <source>
        <strain evidence="3">CBS107.38</strain>
    </source>
</reference>